<keyword evidence="2" id="KW-0456">Lyase</keyword>
<name>A0A132MXF6_9ACTN</name>
<dbReference type="Gene3D" id="1.10.12.10">
    <property type="entry name" value="Lyase 2-enoyl-coa Hydratase, Chain A, domain 2"/>
    <property type="match status" value="1"/>
</dbReference>
<sequence>MTGELVHLDVDGVIGVITLDSPHNRNALSARLVAELSDRLDQAAADDAVRAILLRSAGPVFCSGADLTEAAEVEPGARALARVLRAMVSARKPVVAKVAGPVRAGGVGLVAAADIALVADTVTFAFPEVRLGLCPAVISLTTLPRMEPRAAARYFLTGEEFSAAEAARIGLITQAVPAEELDAVTDRVLDRLRQAAPKALERTKELLTRAERAVIDDLSEHLVSLTAELFASAEGREGIRAFLERRPPAWARQGG</sequence>
<dbReference type="SUPFAM" id="SSF52096">
    <property type="entry name" value="ClpP/crotonase"/>
    <property type="match status" value="1"/>
</dbReference>
<dbReference type="PANTHER" id="PTHR42964">
    <property type="entry name" value="ENOYL-COA HYDRATASE"/>
    <property type="match status" value="1"/>
</dbReference>
<dbReference type="InterPro" id="IPR029045">
    <property type="entry name" value="ClpP/crotonase-like_dom_sf"/>
</dbReference>
<gene>
    <name evidence="2" type="ORF">LI90_3628</name>
</gene>
<dbReference type="RefSeq" id="WP_066889693.1">
    <property type="nucleotide sequence ID" value="NZ_JYIJ01000017.1"/>
</dbReference>
<dbReference type="InterPro" id="IPR014748">
    <property type="entry name" value="Enoyl-CoA_hydra_C"/>
</dbReference>
<dbReference type="InterPro" id="IPR001753">
    <property type="entry name" value="Enoyl-CoA_hydra/iso"/>
</dbReference>
<dbReference type="STRING" id="1469144.LI90_3628"/>
<comment type="caution">
    <text evidence="2">The sequence shown here is derived from an EMBL/GenBank/DDBJ whole genome shotgun (WGS) entry which is preliminary data.</text>
</comment>
<dbReference type="InterPro" id="IPR051683">
    <property type="entry name" value="Enoyl-CoA_Hydratase/Isomerase"/>
</dbReference>
<reference evidence="3" key="1">
    <citation type="submission" date="2015-04" db="EMBL/GenBank/DDBJ databases">
        <title>Physiological reanalysis, assessment of diazotrophy, and genome sequences of multiple isolates of Streptomyces thermoautotrophicus.</title>
        <authorList>
            <person name="MacKellar D.C."/>
            <person name="Lieber L."/>
            <person name="Norman J."/>
            <person name="Bolger A."/>
            <person name="Tobin C."/>
            <person name="Murray J.W."/>
            <person name="Chang R."/>
            <person name="Ford T."/>
            <person name="Nguyen P.Q."/>
            <person name="Woodward J."/>
            <person name="Permingeat H."/>
            <person name="Joshi N.S."/>
            <person name="Silver P.A."/>
            <person name="Usadel B."/>
            <person name="Rutherford A.W."/>
            <person name="Friesen M."/>
            <person name="Prell J."/>
        </authorList>
    </citation>
    <scope>NUCLEOTIDE SEQUENCE [LARGE SCALE GENOMIC DNA]</scope>
    <source>
        <strain evidence="3">H1</strain>
    </source>
</reference>
<dbReference type="EC" id="4.2.1.18" evidence="2"/>
<keyword evidence="3" id="KW-1185">Reference proteome</keyword>
<dbReference type="Gene3D" id="3.90.226.10">
    <property type="entry name" value="2-enoyl-CoA Hydratase, Chain A, domain 1"/>
    <property type="match status" value="1"/>
</dbReference>
<protein>
    <submittedName>
        <fullName evidence="2">Methylglutaconyl-CoA hydratase</fullName>
        <ecNumber evidence="2">4.2.1.18</ecNumber>
    </submittedName>
</protein>
<dbReference type="OrthoDB" id="370015at2"/>
<dbReference type="Proteomes" id="UP000070188">
    <property type="component" value="Unassembled WGS sequence"/>
</dbReference>
<dbReference type="EMBL" id="LAXD01000001">
    <property type="protein sequence ID" value="KWX02585.1"/>
    <property type="molecule type" value="Genomic_DNA"/>
</dbReference>
<accession>A0A132MXF6</accession>
<dbReference type="PATRIC" id="fig|1469144.10.peg.3891"/>
<dbReference type="CDD" id="cd06558">
    <property type="entry name" value="crotonase-like"/>
    <property type="match status" value="1"/>
</dbReference>
<organism evidence="2 3">
    <name type="scientific">Carbonactinospora thermoautotrophica</name>
    <dbReference type="NCBI Taxonomy" id="1469144"/>
    <lineage>
        <taxon>Bacteria</taxon>
        <taxon>Bacillati</taxon>
        <taxon>Actinomycetota</taxon>
        <taxon>Actinomycetes</taxon>
        <taxon>Kitasatosporales</taxon>
        <taxon>Carbonactinosporaceae</taxon>
        <taxon>Carbonactinospora</taxon>
    </lineage>
</organism>
<evidence type="ECO:0000313" key="3">
    <source>
        <dbReference type="Proteomes" id="UP000070188"/>
    </source>
</evidence>
<comment type="similarity">
    <text evidence="1">Belongs to the enoyl-CoA hydratase/isomerase family.</text>
</comment>
<dbReference type="GO" id="GO:0004490">
    <property type="term" value="F:methylglutaconyl-CoA hydratase activity"/>
    <property type="evidence" value="ECO:0007669"/>
    <property type="project" value="UniProtKB-EC"/>
</dbReference>
<dbReference type="Pfam" id="PF00378">
    <property type="entry name" value="ECH_1"/>
    <property type="match status" value="1"/>
</dbReference>
<dbReference type="PANTHER" id="PTHR42964:SF1">
    <property type="entry name" value="POLYKETIDE BIOSYNTHESIS ENOYL-COA HYDRATASE PKSH-RELATED"/>
    <property type="match status" value="1"/>
</dbReference>
<dbReference type="AlphaFoldDB" id="A0A132MXF6"/>
<dbReference type="NCBIfam" id="NF005879">
    <property type="entry name" value="PRK07827.1"/>
    <property type="match status" value="1"/>
</dbReference>
<proteinExistence type="inferred from homology"/>
<evidence type="ECO:0000256" key="1">
    <source>
        <dbReference type="ARBA" id="ARBA00005254"/>
    </source>
</evidence>
<evidence type="ECO:0000313" key="2">
    <source>
        <dbReference type="EMBL" id="KWX02585.1"/>
    </source>
</evidence>